<feature type="compositionally biased region" description="Low complexity" evidence="1">
    <location>
        <begin position="68"/>
        <end position="79"/>
    </location>
</feature>
<dbReference type="InParanoid" id="E8MY20"/>
<dbReference type="KEGG" id="atm:ANT_22250"/>
<keyword evidence="3" id="KW-1185">Reference proteome</keyword>
<dbReference type="Gene3D" id="2.60.120.560">
    <property type="entry name" value="Exo-inulinase, domain 1"/>
    <property type="match status" value="1"/>
</dbReference>
<proteinExistence type="predicted"/>
<evidence type="ECO:0000313" key="3">
    <source>
        <dbReference type="Proteomes" id="UP000008922"/>
    </source>
</evidence>
<feature type="compositionally biased region" description="Pro residues" evidence="1">
    <location>
        <begin position="80"/>
        <end position="90"/>
    </location>
</feature>
<evidence type="ECO:0008006" key="4">
    <source>
        <dbReference type="Google" id="ProtNLM"/>
    </source>
</evidence>
<organism evidence="2 3">
    <name type="scientific">Anaerolinea thermophila (strain DSM 14523 / JCM 11388 / NBRC 100420 / UNI-1)</name>
    <dbReference type="NCBI Taxonomy" id="926569"/>
    <lineage>
        <taxon>Bacteria</taxon>
        <taxon>Bacillati</taxon>
        <taxon>Chloroflexota</taxon>
        <taxon>Anaerolineae</taxon>
        <taxon>Anaerolineales</taxon>
        <taxon>Anaerolineaceae</taxon>
        <taxon>Anaerolinea</taxon>
    </lineage>
</organism>
<dbReference type="PROSITE" id="PS51257">
    <property type="entry name" value="PROKAR_LIPOPROTEIN"/>
    <property type="match status" value="1"/>
</dbReference>
<dbReference type="AlphaFoldDB" id="E8MY20"/>
<feature type="region of interest" description="Disordered" evidence="1">
    <location>
        <begin position="57"/>
        <end position="90"/>
    </location>
</feature>
<name>E8MY20_ANATU</name>
<dbReference type="HOGENOM" id="CLU_828068_0_0_0"/>
<accession>E8MY20</accession>
<dbReference type="STRING" id="926569.ANT_22250"/>
<dbReference type="SUPFAM" id="SSF49899">
    <property type="entry name" value="Concanavalin A-like lectins/glucanases"/>
    <property type="match status" value="1"/>
</dbReference>
<gene>
    <name evidence="2" type="ordered locus">ANT_22250</name>
</gene>
<reference evidence="2 3" key="1">
    <citation type="submission" date="2010-12" db="EMBL/GenBank/DDBJ databases">
        <title>Whole genome sequence of Anaerolinea thermophila UNI-1.</title>
        <authorList>
            <person name="Narita-Yamada S."/>
            <person name="Kishi E."/>
            <person name="Watanabe Y."/>
            <person name="Takasaki K."/>
            <person name="Ankai A."/>
            <person name="Oguchi A."/>
            <person name="Fukui S."/>
            <person name="Takahashi M."/>
            <person name="Yashiro I."/>
            <person name="Hosoyama A."/>
            <person name="Sekiguchi Y."/>
            <person name="Hanada S."/>
            <person name="Fujita N."/>
        </authorList>
    </citation>
    <scope>NUCLEOTIDE SEQUENCE [LARGE SCALE GENOMIC DNA]</scope>
    <source>
        <strain evidence="3">DSM 14523 / JCM 11388 / NBRC 100420 / UNI-1</strain>
    </source>
</reference>
<evidence type="ECO:0000256" key="1">
    <source>
        <dbReference type="SAM" id="MobiDB-lite"/>
    </source>
</evidence>
<dbReference type="InterPro" id="IPR013320">
    <property type="entry name" value="ConA-like_dom_sf"/>
</dbReference>
<evidence type="ECO:0000313" key="2">
    <source>
        <dbReference type="EMBL" id="BAJ64251.1"/>
    </source>
</evidence>
<dbReference type="EMBL" id="AP012029">
    <property type="protein sequence ID" value="BAJ64251.1"/>
    <property type="molecule type" value="Genomic_DNA"/>
</dbReference>
<protein>
    <recommendedName>
        <fullName evidence="4">3-keto-disaccharide hydrolase domain-containing protein</fullName>
    </recommendedName>
</protein>
<dbReference type="Proteomes" id="UP000008922">
    <property type="component" value="Chromosome"/>
</dbReference>
<sequence length="284" mass="30969">MVIIRGDWSKNMKKILAIFFVFILGLSACNLPVSPAESPTPTVDLIATQVSILMTQQPTPTLPPTDTAPPAQTPTSMPSPTLPAPSPTPVPGDPALALGAPFWQDNLDTAKNFYLYENDNTKIEEEEGSIALVGRNANGWHGWTLTYAAPAVNLYVEEVFRTRDCAGNDLYGIVFRASKENSAYFFGVTCDGRYNLYARDFNNNVNAELVSLTADPAILSGSNQTNRLGVMAKGNTLRLYANGVLLKEIDDATYSAPYFGAFVAANQTANFRVDLDQISMWKLE</sequence>
<dbReference type="eggNOG" id="ENOG502ZJIW">
    <property type="taxonomic scope" value="Bacteria"/>
</dbReference>